<feature type="signal peptide" evidence="1">
    <location>
        <begin position="1"/>
        <end position="19"/>
    </location>
</feature>
<reference evidence="2 3" key="1">
    <citation type="submission" date="2014-11" db="EMBL/GenBank/DDBJ databases">
        <title>Genetic blueprint of the zoonotic pathogen Toxocara canis.</title>
        <authorList>
            <person name="Zhu X.-Q."/>
            <person name="Korhonen P.K."/>
            <person name="Cai H."/>
            <person name="Young N.D."/>
            <person name="Nejsum P."/>
            <person name="von Samson-Himmelstjerna G."/>
            <person name="Boag P.R."/>
            <person name="Tan P."/>
            <person name="Li Q."/>
            <person name="Min J."/>
            <person name="Yang Y."/>
            <person name="Wang X."/>
            <person name="Fang X."/>
            <person name="Hall R.S."/>
            <person name="Hofmann A."/>
            <person name="Sternberg P.W."/>
            <person name="Jex A.R."/>
            <person name="Gasser R.B."/>
        </authorList>
    </citation>
    <scope>NUCLEOTIDE SEQUENCE [LARGE SCALE GENOMIC DNA]</scope>
    <source>
        <strain evidence="2">PN_DK_2014</strain>
    </source>
</reference>
<proteinExistence type="predicted"/>
<evidence type="ECO:0008006" key="4">
    <source>
        <dbReference type="Google" id="ProtNLM"/>
    </source>
</evidence>
<dbReference type="Proteomes" id="UP000031036">
    <property type="component" value="Unassembled WGS sequence"/>
</dbReference>
<gene>
    <name evidence="2" type="ORF">Tcan_12694</name>
</gene>
<dbReference type="InterPro" id="IPR038412">
    <property type="entry name" value="Pepsin-I3_sf"/>
</dbReference>
<evidence type="ECO:0000313" key="3">
    <source>
        <dbReference type="Proteomes" id="UP000031036"/>
    </source>
</evidence>
<keyword evidence="1" id="KW-0732">Signal</keyword>
<dbReference type="AlphaFoldDB" id="A0A0B2V2J2"/>
<feature type="chain" id="PRO_5002076774" description="Pepsin inhibitor-3-like repeated domain-containing protein" evidence="1">
    <location>
        <begin position="20"/>
        <end position="122"/>
    </location>
</feature>
<dbReference type="EMBL" id="JPKZ01002642">
    <property type="protein sequence ID" value="KHN75677.1"/>
    <property type="molecule type" value="Genomic_DNA"/>
</dbReference>
<accession>A0A0B2V2J2</accession>
<sequence>MMGAFIMFSIASLLILAKSQFLPGQSTLPTLCLIINGKIYANGVDKGVATAQQQKEYEKYTAEVLAWPQKALQHSLLHAFTTHTNVLSGSLFSFHGAITVPTLPPVTNSYASPPVQPDFCKL</sequence>
<dbReference type="OrthoDB" id="5797527at2759"/>
<organism evidence="2 3">
    <name type="scientific">Toxocara canis</name>
    <name type="common">Canine roundworm</name>
    <dbReference type="NCBI Taxonomy" id="6265"/>
    <lineage>
        <taxon>Eukaryota</taxon>
        <taxon>Metazoa</taxon>
        <taxon>Ecdysozoa</taxon>
        <taxon>Nematoda</taxon>
        <taxon>Chromadorea</taxon>
        <taxon>Rhabditida</taxon>
        <taxon>Spirurina</taxon>
        <taxon>Ascaridomorpha</taxon>
        <taxon>Ascaridoidea</taxon>
        <taxon>Toxocaridae</taxon>
        <taxon>Toxocara</taxon>
    </lineage>
</organism>
<protein>
    <recommendedName>
        <fullName evidence="4">Pepsin inhibitor-3-like repeated domain-containing protein</fullName>
    </recommendedName>
</protein>
<keyword evidence="3" id="KW-1185">Reference proteome</keyword>
<evidence type="ECO:0000256" key="1">
    <source>
        <dbReference type="SAM" id="SignalP"/>
    </source>
</evidence>
<evidence type="ECO:0000313" key="2">
    <source>
        <dbReference type="EMBL" id="KHN75677.1"/>
    </source>
</evidence>
<comment type="caution">
    <text evidence="2">The sequence shown here is derived from an EMBL/GenBank/DDBJ whole genome shotgun (WGS) entry which is preliminary data.</text>
</comment>
<dbReference type="Gene3D" id="3.30.1120.50">
    <property type="entry name" value="Pepsin inhibitor-3"/>
    <property type="match status" value="1"/>
</dbReference>
<name>A0A0B2V2J2_TOXCA</name>